<protein>
    <recommendedName>
        <fullName evidence="5">DUF4129 domain-containing protein</fullName>
    </recommendedName>
</protein>
<evidence type="ECO:0000256" key="2">
    <source>
        <dbReference type="SAM" id="MobiDB-lite"/>
    </source>
</evidence>
<name>A0A1G8Z8P8_9EURY</name>
<dbReference type="EMBL" id="FNFC01000019">
    <property type="protein sequence ID" value="SDK11428.1"/>
    <property type="molecule type" value="Genomic_DNA"/>
</dbReference>
<evidence type="ECO:0000256" key="1">
    <source>
        <dbReference type="SAM" id="Coils"/>
    </source>
</evidence>
<organism evidence="3 4">
    <name type="scientific">Halovenus aranensis</name>
    <dbReference type="NCBI Taxonomy" id="890420"/>
    <lineage>
        <taxon>Archaea</taxon>
        <taxon>Methanobacteriati</taxon>
        <taxon>Methanobacteriota</taxon>
        <taxon>Stenosarchaea group</taxon>
        <taxon>Halobacteria</taxon>
        <taxon>Halobacteriales</taxon>
        <taxon>Haloarculaceae</taxon>
        <taxon>Halovenus</taxon>
    </lineage>
</organism>
<dbReference type="STRING" id="890420.SAMN05216226_11917"/>
<feature type="region of interest" description="Disordered" evidence="2">
    <location>
        <begin position="52"/>
        <end position="74"/>
    </location>
</feature>
<keyword evidence="4" id="KW-1185">Reference proteome</keyword>
<keyword evidence="1" id="KW-0175">Coiled coil</keyword>
<dbReference type="AlphaFoldDB" id="A0A1G8Z8P8"/>
<evidence type="ECO:0000313" key="3">
    <source>
        <dbReference type="EMBL" id="SDK11428.1"/>
    </source>
</evidence>
<proteinExistence type="predicted"/>
<dbReference type="OrthoDB" id="206387at2157"/>
<reference evidence="3 4" key="1">
    <citation type="submission" date="2016-10" db="EMBL/GenBank/DDBJ databases">
        <authorList>
            <person name="de Groot N.N."/>
        </authorList>
    </citation>
    <scope>NUCLEOTIDE SEQUENCE [LARGE SCALE GENOMIC DNA]</scope>
    <source>
        <strain evidence="3 4">IBRC-M10015</strain>
    </source>
</reference>
<evidence type="ECO:0000313" key="4">
    <source>
        <dbReference type="Proteomes" id="UP000198856"/>
    </source>
</evidence>
<accession>A0A1G8Z8P8</accession>
<gene>
    <name evidence="3" type="ORF">SAMN05216226_11917</name>
</gene>
<dbReference type="RefSeq" id="WP_092704579.1">
    <property type="nucleotide sequence ID" value="NZ_FNFC01000019.1"/>
</dbReference>
<feature type="coiled-coil region" evidence="1">
    <location>
        <begin position="129"/>
        <end position="196"/>
    </location>
</feature>
<feature type="compositionally biased region" description="Basic and acidic residues" evidence="2">
    <location>
        <begin position="58"/>
        <end position="71"/>
    </location>
</feature>
<evidence type="ECO:0008006" key="5">
    <source>
        <dbReference type="Google" id="ProtNLM"/>
    </source>
</evidence>
<sequence>MRRALAGAVIAVALLSLSVTSASGALLTETAQPTVQWSSVSDADSAALQLNETSAGNETERHRNPDDRDGQGNEEAVVSWLSGRLAGKLGDGAIQISEGQYELARDVLGGDYDDRLEQFVDVTGGGTEEEETLRTARDRQRELADLRQEFDETLAAYEQALADGDTERARELARELAALADRIDDVTADLDSLFAEIESILSEEFSETQETVLRVRNETVSEADAISEELFTETALAVEAVTEQASFLDPIVLDGQIQTVDGDPLANESVRITVGGTPVTVETDATGAFRTEYRPRELALARERLQVDYVPEPDSVYLGSTDNVTVSLSQVKPTLDVEPLTETVSYGDSVSITGTLAAQTVPVDGVSVRATLAGSELGSIPVGNGSFDSVVEIPARVPAGDGEFTIELPFEDQALAGVSKTVTVTVEETETTLSVAASQRNATTLRVSGRLATVDGDSVSNQSVALSLDGDRIGTVATSSDGRFVDTLAVSPRDEAEDVQLVAVFDGTGSNLGSSQARAVTTIEPPATEPAGSGESGNGALSSIDAVSEAPGTVVLLSLLVGGSVLLLAVGWWYRQPDVDETVTREGSTADTGSIGSDRATVLDSLFDHATSQLESGDADSAVQASYSAVRQQFETMIEGREALTHWEFYRVYADSAEAEEEDALRDLTEAYERAVYSPEGVQVDEAARTVERARQLCTRADGGSVTATHIAEENR</sequence>
<dbReference type="Proteomes" id="UP000198856">
    <property type="component" value="Unassembled WGS sequence"/>
</dbReference>